<feature type="non-terminal residue" evidence="1">
    <location>
        <position position="60"/>
    </location>
</feature>
<dbReference type="PANTHER" id="PTHR43330:SF8">
    <property type="entry name" value="METHIONINE AMINOPEPTIDASE 1D, MITOCHONDRIAL"/>
    <property type="match status" value="1"/>
</dbReference>
<protein>
    <submittedName>
        <fullName evidence="1">MAP1 aminopeptidase</fullName>
    </submittedName>
</protein>
<comment type="caution">
    <text evidence="1">The sequence shown here is derived from an EMBL/GenBank/DDBJ whole genome shotgun (WGS) entry which is preliminary data.</text>
</comment>
<name>A0A851V203_9PASS</name>
<dbReference type="GO" id="GO:0070006">
    <property type="term" value="F:metalloaminopeptidase activity"/>
    <property type="evidence" value="ECO:0007669"/>
    <property type="project" value="TreeGrafter"/>
</dbReference>
<dbReference type="InterPro" id="IPR036005">
    <property type="entry name" value="Creatinase/aminopeptidase-like"/>
</dbReference>
<dbReference type="AlphaFoldDB" id="A0A851V203"/>
<sequence length="60" mass="6730">MRPGDCFTIEPSLVQGYNSRGFMWEDGWTMSTETGARSAQFEHQVLITEDGVEIITCDEG</sequence>
<keyword evidence="2" id="KW-1185">Reference proteome</keyword>
<dbReference type="PANTHER" id="PTHR43330">
    <property type="entry name" value="METHIONINE AMINOPEPTIDASE"/>
    <property type="match status" value="1"/>
</dbReference>
<dbReference type="Proteomes" id="UP000623542">
    <property type="component" value="Unassembled WGS sequence"/>
</dbReference>
<accession>A0A851V203</accession>
<proteinExistence type="predicted"/>
<reference evidence="1" key="1">
    <citation type="submission" date="2019-09" db="EMBL/GenBank/DDBJ databases">
        <title>Bird 10,000 Genomes (B10K) Project - Family phase.</title>
        <authorList>
            <person name="Zhang G."/>
        </authorList>
    </citation>
    <scope>NUCLEOTIDE SEQUENCE</scope>
    <source>
        <strain evidence="1">B10K-IZCAS-20218</strain>
        <tissue evidence="1">Blood</tissue>
    </source>
</reference>
<evidence type="ECO:0000313" key="1">
    <source>
        <dbReference type="EMBL" id="NXD32740.1"/>
    </source>
</evidence>
<dbReference type="SUPFAM" id="SSF55920">
    <property type="entry name" value="Creatinase/aminopeptidase"/>
    <property type="match status" value="1"/>
</dbReference>
<evidence type="ECO:0000313" key="2">
    <source>
        <dbReference type="Proteomes" id="UP000623542"/>
    </source>
</evidence>
<feature type="non-terminal residue" evidence="1">
    <location>
        <position position="1"/>
    </location>
</feature>
<keyword evidence="1" id="KW-0378">Hydrolase</keyword>
<dbReference type="EMBL" id="WBNG01008435">
    <property type="protein sequence ID" value="NXD32740.1"/>
    <property type="molecule type" value="Genomic_DNA"/>
</dbReference>
<dbReference type="OrthoDB" id="3209743at2759"/>
<gene>
    <name evidence="1" type="primary">Metap1</name>
    <name evidence="1" type="ORF">ELAFOR_R15549</name>
</gene>
<keyword evidence="1" id="KW-0031">Aminopeptidase</keyword>
<keyword evidence="1" id="KW-0645">Protease</keyword>
<organism evidence="1 2">
    <name type="scientific">Elachura formosa</name>
    <name type="common">spotted wren-babbler</name>
    <dbReference type="NCBI Taxonomy" id="1463973"/>
    <lineage>
        <taxon>Eukaryota</taxon>
        <taxon>Metazoa</taxon>
        <taxon>Chordata</taxon>
        <taxon>Craniata</taxon>
        <taxon>Vertebrata</taxon>
        <taxon>Euteleostomi</taxon>
        <taxon>Archelosauria</taxon>
        <taxon>Archosauria</taxon>
        <taxon>Dinosauria</taxon>
        <taxon>Saurischia</taxon>
        <taxon>Theropoda</taxon>
        <taxon>Coelurosauria</taxon>
        <taxon>Aves</taxon>
        <taxon>Neognathae</taxon>
        <taxon>Neoaves</taxon>
        <taxon>Telluraves</taxon>
        <taxon>Australaves</taxon>
        <taxon>Passeriformes</taxon>
        <taxon>Elachuridae</taxon>
        <taxon>Elachura</taxon>
    </lineage>
</organism>
<dbReference type="Gene3D" id="3.90.230.10">
    <property type="entry name" value="Creatinase/methionine aminopeptidase superfamily"/>
    <property type="match status" value="1"/>
</dbReference>